<dbReference type="EMBL" id="JTDY01000414">
    <property type="protein sequence ID" value="KOB77301.1"/>
    <property type="molecule type" value="Genomic_DNA"/>
</dbReference>
<gene>
    <name evidence="1" type="ORF">OBRU01_04319</name>
</gene>
<reference evidence="1 2" key="1">
    <citation type="journal article" date="2015" name="Genome Biol. Evol.">
        <title>The genome of winter moth (Operophtera brumata) provides a genomic perspective on sexual dimorphism and phenology.</title>
        <authorList>
            <person name="Derks M.F."/>
            <person name="Smit S."/>
            <person name="Salis L."/>
            <person name="Schijlen E."/>
            <person name="Bossers A."/>
            <person name="Mateman C."/>
            <person name="Pijl A.S."/>
            <person name="de Ridder D."/>
            <person name="Groenen M.A."/>
            <person name="Visser M.E."/>
            <person name="Megens H.J."/>
        </authorList>
    </citation>
    <scope>NUCLEOTIDE SEQUENCE [LARGE SCALE GENOMIC DNA]</scope>
    <source>
        <strain evidence="1">WM2013NL</strain>
        <tissue evidence="1">Head and thorax</tissue>
    </source>
</reference>
<dbReference type="GO" id="GO:0003964">
    <property type="term" value="F:RNA-directed DNA polymerase activity"/>
    <property type="evidence" value="ECO:0007669"/>
    <property type="project" value="UniProtKB-KW"/>
</dbReference>
<evidence type="ECO:0000313" key="1">
    <source>
        <dbReference type="EMBL" id="KOB77301.1"/>
    </source>
</evidence>
<accession>A0A0L7LQ37</accession>
<sequence length="151" mass="17426">MIYQKVRDKKEIDRINKEINKEIKKDIRKYNSNTIIDTIKAYQGPKVLRRKTSSGAKQIMKLKDDNGNIVTDRNKLLYIVEKFYEALYASRSLESNFPENDARAPPLKHYNTEILPRILPCEVTKALCEMKTDKSPGDDGMTVELFRAGVS</sequence>
<dbReference type="AlphaFoldDB" id="A0A0L7LQ37"/>
<organism evidence="1 2">
    <name type="scientific">Operophtera brumata</name>
    <name type="common">Winter moth</name>
    <name type="synonym">Phalaena brumata</name>
    <dbReference type="NCBI Taxonomy" id="104452"/>
    <lineage>
        <taxon>Eukaryota</taxon>
        <taxon>Metazoa</taxon>
        <taxon>Ecdysozoa</taxon>
        <taxon>Arthropoda</taxon>
        <taxon>Hexapoda</taxon>
        <taxon>Insecta</taxon>
        <taxon>Pterygota</taxon>
        <taxon>Neoptera</taxon>
        <taxon>Endopterygota</taxon>
        <taxon>Lepidoptera</taxon>
        <taxon>Glossata</taxon>
        <taxon>Ditrysia</taxon>
        <taxon>Geometroidea</taxon>
        <taxon>Geometridae</taxon>
        <taxon>Larentiinae</taxon>
        <taxon>Operophtera</taxon>
    </lineage>
</organism>
<keyword evidence="2" id="KW-1185">Reference proteome</keyword>
<keyword evidence="1" id="KW-0695">RNA-directed DNA polymerase</keyword>
<keyword evidence="1" id="KW-0540">Nuclease</keyword>
<dbReference type="GO" id="GO:0004519">
    <property type="term" value="F:endonuclease activity"/>
    <property type="evidence" value="ECO:0007669"/>
    <property type="project" value="UniProtKB-KW"/>
</dbReference>
<dbReference type="Proteomes" id="UP000037510">
    <property type="component" value="Unassembled WGS sequence"/>
</dbReference>
<keyword evidence="1" id="KW-0378">Hydrolase</keyword>
<protein>
    <submittedName>
        <fullName evidence="1">Endonuclease-reverse transcriptase</fullName>
    </submittedName>
</protein>
<comment type="caution">
    <text evidence="1">The sequence shown here is derived from an EMBL/GenBank/DDBJ whole genome shotgun (WGS) entry which is preliminary data.</text>
</comment>
<keyword evidence="1" id="KW-0808">Transferase</keyword>
<keyword evidence="1" id="KW-0255">Endonuclease</keyword>
<name>A0A0L7LQ37_OPEBR</name>
<keyword evidence="1" id="KW-0548">Nucleotidyltransferase</keyword>
<evidence type="ECO:0000313" key="2">
    <source>
        <dbReference type="Proteomes" id="UP000037510"/>
    </source>
</evidence>
<proteinExistence type="predicted"/>